<dbReference type="PROSITE" id="PS50110">
    <property type="entry name" value="RESPONSE_REGULATORY"/>
    <property type="match status" value="1"/>
</dbReference>
<dbReference type="InterPro" id="IPR011006">
    <property type="entry name" value="CheY-like_superfamily"/>
</dbReference>
<dbReference type="Proteomes" id="UP000014540">
    <property type="component" value="Unassembled WGS sequence"/>
</dbReference>
<gene>
    <name evidence="8" type="ORF">LEP1GSC058_0337</name>
</gene>
<proteinExistence type="predicted"/>
<dbReference type="PANTHER" id="PTHR43214:SF41">
    <property type="entry name" value="NITRATE_NITRITE RESPONSE REGULATOR PROTEIN NARP"/>
    <property type="match status" value="1"/>
</dbReference>
<name>S3V410_9LEPT</name>
<evidence type="ECO:0000313" key="9">
    <source>
        <dbReference type="Proteomes" id="UP000014540"/>
    </source>
</evidence>
<protein>
    <submittedName>
        <fullName evidence="8">Response regulator receiver domain protein</fullName>
    </submittedName>
</protein>
<evidence type="ECO:0000256" key="4">
    <source>
        <dbReference type="ARBA" id="ARBA00023163"/>
    </source>
</evidence>
<organism evidence="8 9">
    <name type="scientific">Leptospira fainei serovar Hurstbridge str. BUT 6</name>
    <dbReference type="NCBI Taxonomy" id="1193011"/>
    <lineage>
        <taxon>Bacteria</taxon>
        <taxon>Pseudomonadati</taxon>
        <taxon>Spirochaetota</taxon>
        <taxon>Spirochaetia</taxon>
        <taxon>Leptospirales</taxon>
        <taxon>Leptospiraceae</taxon>
        <taxon>Leptospira</taxon>
    </lineage>
</organism>
<keyword evidence="2" id="KW-0805">Transcription regulation</keyword>
<dbReference type="GO" id="GO:0000160">
    <property type="term" value="P:phosphorelay signal transduction system"/>
    <property type="evidence" value="ECO:0007669"/>
    <property type="project" value="InterPro"/>
</dbReference>
<dbReference type="SUPFAM" id="SSF52172">
    <property type="entry name" value="CheY-like"/>
    <property type="match status" value="1"/>
</dbReference>
<dbReference type="OrthoDB" id="9759232at2"/>
<feature type="domain" description="HTH luxR-type" evidence="6">
    <location>
        <begin position="142"/>
        <end position="207"/>
    </location>
</feature>
<evidence type="ECO:0000259" key="7">
    <source>
        <dbReference type="PROSITE" id="PS50110"/>
    </source>
</evidence>
<dbReference type="PROSITE" id="PS50043">
    <property type="entry name" value="HTH_LUXR_2"/>
    <property type="match status" value="1"/>
</dbReference>
<comment type="caution">
    <text evidence="8">The sequence shown here is derived from an EMBL/GenBank/DDBJ whole genome shotgun (WGS) entry which is preliminary data.</text>
</comment>
<dbReference type="PANTHER" id="PTHR43214">
    <property type="entry name" value="TWO-COMPONENT RESPONSE REGULATOR"/>
    <property type="match status" value="1"/>
</dbReference>
<dbReference type="PRINTS" id="PR00038">
    <property type="entry name" value="HTHLUXR"/>
</dbReference>
<evidence type="ECO:0000256" key="5">
    <source>
        <dbReference type="PROSITE-ProRule" id="PRU00169"/>
    </source>
</evidence>
<dbReference type="InterPro" id="IPR039420">
    <property type="entry name" value="WalR-like"/>
</dbReference>
<dbReference type="InterPro" id="IPR016032">
    <property type="entry name" value="Sig_transdc_resp-reg_C-effctor"/>
</dbReference>
<dbReference type="RefSeq" id="WP_016548267.1">
    <property type="nucleotide sequence ID" value="NZ_AKWZ02000002.1"/>
</dbReference>
<dbReference type="EMBL" id="AKWZ02000002">
    <property type="protein sequence ID" value="EPG76163.1"/>
    <property type="molecule type" value="Genomic_DNA"/>
</dbReference>
<dbReference type="Pfam" id="PF00196">
    <property type="entry name" value="GerE"/>
    <property type="match status" value="1"/>
</dbReference>
<dbReference type="CDD" id="cd06170">
    <property type="entry name" value="LuxR_C_like"/>
    <property type="match status" value="1"/>
</dbReference>
<dbReference type="Pfam" id="PF00072">
    <property type="entry name" value="Response_reg"/>
    <property type="match status" value="1"/>
</dbReference>
<accession>S3V410</accession>
<dbReference type="InterPro" id="IPR001789">
    <property type="entry name" value="Sig_transdc_resp-reg_receiver"/>
</dbReference>
<evidence type="ECO:0000256" key="2">
    <source>
        <dbReference type="ARBA" id="ARBA00023015"/>
    </source>
</evidence>
<dbReference type="GO" id="GO:0006355">
    <property type="term" value="P:regulation of DNA-templated transcription"/>
    <property type="evidence" value="ECO:0007669"/>
    <property type="project" value="InterPro"/>
</dbReference>
<dbReference type="SMART" id="SM00421">
    <property type="entry name" value="HTH_LUXR"/>
    <property type="match status" value="1"/>
</dbReference>
<keyword evidence="4" id="KW-0804">Transcription</keyword>
<keyword evidence="9" id="KW-1185">Reference proteome</keyword>
<feature type="domain" description="Response regulatory" evidence="7">
    <location>
        <begin position="3"/>
        <end position="119"/>
    </location>
</feature>
<dbReference type="PROSITE" id="PS00622">
    <property type="entry name" value="HTH_LUXR_1"/>
    <property type="match status" value="1"/>
</dbReference>
<sequence length="210" mass="23707">MIDTILADDHVLIREGLKKILVGEQDINVVYEAENGKQVLEFLTDRSADILILDLNMPLMNGLETVKYVHKSCPDMQILVLSMYPEERFAVRALKSGAAGYITKGSAGDELINAIRRIASGQRYVSPEAAEVLVRELSNPADRLSHEILSEREFQILLLLAKGRNVRSISQDLGLSVNTINTYRSRILYKMNLKSTQELVRYAFDQQLLE</sequence>
<dbReference type="InterPro" id="IPR058245">
    <property type="entry name" value="NreC/VraR/RcsB-like_REC"/>
</dbReference>
<dbReference type="Gene3D" id="3.40.50.2300">
    <property type="match status" value="1"/>
</dbReference>
<reference evidence="8" key="1">
    <citation type="submission" date="2013-04" db="EMBL/GenBank/DDBJ databases">
        <authorList>
            <person name="Harkins D.M."/>
            <person name="Durkin A.S."/>
            <person name="Selengut J.D."/>
            <person name="Sanka R."/>
            <person name="DePew J."/>
            <person name="Purushe J."/>
            <person name="Ahmed A."/>
            <person name="van der Linden H."/>
            <person name="Goris M.G.A."/>
            <person name="Hartskeerl R.A."/>
            <person name="Vinetz J.M."/>
            <person name="Sutton G.G."/>
            <person name="Nelson W.C."/>
            <person name="Fouts D.E."/>
        </authorList>
    </citation>
    <scope>NUCLEOTIDE SEQUENCE [LARGE SCALE GENOMIC DNA]</scope>
    <source>
        <strain evidence="8">BUT 6</strain>
    </source>
</reference>
<dbReference type="SMART" id="SM00448">
    <property type="entry name" value="REC"/>
    <property type="match status" value="1"/>
</dbReference>
<evidence type="ECO:0000256" key="3">
    <source>
        <dbReference type="ARBA" id="ARBA00023125"/>
    </source>
</evidence>
<keyword evidence="1 5" id="KW-0597">Phosphoprotein</keyword>
<dbReference type="GO" id="GO:0003677">
    <property type="term" value="F:DNA binding"/>
    <property type="evidence" value="ECO:0007669"/>
    <property type="project" value="UniProtKB-KW"/>
</dbReference>
<dbReference type="AlphaFoldDB" id="S3V410"/>
<feature type="modified residue" description="4-aspartylphosphate" evidence="5">
    <location>
        <position position="54"/>
    </location>
</feature>
<dbReference type="InterPro" id="IPR000792">
    <property type="entry name" value="Tscrpt_reg_LuxR_C"/>
</dbReference>
<evidence type="ECO:0000313" key="8">
    <source>
        <dbReference type="EMBL" id="EPG76163.1"/>
    </source>
</evidence>
<dbReference type="STRING" id="1193011.LEP1GSC058_0337"/>
<dbReference type="CDD" id="cd17535">
    <property type="entry name" value="REC_NarL-like"/>
    <property type="match status" value="1"/>
</dbReference>
<evidence type="ECO:0000259" key="6">
    <source>
        <dbReference type="PROSITE" id="PS50043"/>
    </source>
</evidence>
<keyword evidence="3" id="KW-0238">DNA-binding</keyword>
<dbReference type="SUPFAM" id="SSF46894">
    <property type="entry name" value="C-terminal effector domain of the bipartite response regulators"/>
    <property type="match status" value="1"/>
</dbReference>
<evidence type="ECO:0000256" key="1">
    <source>
        <dbReference type="ARBA" id="ARBA00022553"/>
    </source>
</evidence>